<name>A0A9N9CFV4_9GLOM</name>
<feature type="transmembrane region" description="Helical" evidence="1">
    <location>
        <begin position="6"/>
        <end position="26"/>
    </location>
</feature>
<proteinExistence type="predicted"/>
<keyword evidence="3" id="KW-1185">Reference proteome</keyword>
<evidence type="ECO:0000313" key="2">
    <source>
        <dbReference type="EMBL" id="CAG8597452.1"/>
    </source>
</evidence>
<evidence type="ECO:0000313" key="3">
    <source>
        <dbReference type="Proteomes" id="UP000789706"/>
    </source>
</evidence>
<reference evidence="2" key="1">
    <citation type="submission" date="2021-06" db="EMBL/GenBank/DDBJ databases">
        <authorList>
            <person name="Kallberg Y."/>
            <person name="Tangrot J."/>
            <person name="Rosling A."/>
        </authorList>
    </citation>
    <scope>NUCLEOTIDE SEQUENCE</scope>
    <source>
        <strain evidence="2">AZ414A</strain>
    </source>
</reference>
<keyword evidence="1" id="KW-0472">Membrane</keyword>
<keyword evidence="1" id="KW-0812">Transmembrane</keyword>
<dbReference type="EMBL" id="CAJVPK010001751">
    <property type="protein sequence ID" value="CAG8597452.1"/>
    <property type="molecule type" value="Genomic_DNA"/>
</dbReference>
<dbReference type="Proteomes" id="UP000789706">
    <property type="component" value="Unassembled WGS sequence"/>
</dbReference>
<sequence>MIELITAVSVGISTFSISTPIIIYTIKNCYLSKQNKSPSTSENVRKKTFGSGSEGDYEMLIGDSIHPVNPSSSSQQNTITSRKTYEICREEKNCVDDQKFHYHRFRFEHYKDYYYHNNHYREYKRIKKNQEKKILLCNMKPMLMLQMEKYDELVIIKNDNQC</sequence>
<dbReference type="OrthoDB" id="10346649at2759"/>
<gene>
    <name evidence="2" type="ORF">DEBURN_LOCUS9357</name>
</gene>
<organism evidence="2 3">
    <name type="scientific">Diversispora eburnea</name>
    <dbReference type="NCBI Taxonomy" id="1213867"/>
    <lineage>
        <taxon>Eukaryota</taxon>
        <taxon>Fungi</taxon>
        <taxon>Fungi incertae sedis</taxon>
        <taxon>Mucoromycota</taxon>
        <taxon>Glomeromycotina</taxon>
        <taxon>Glomeromycetes</taxon>
        <taxon>Diversisporales</taxon>
        <taxon>Diversisporaceae</taxon>
        <taxon>Diversispora</taxon>
    </lineage>
</organism>
<comment type="caution">
    <text evidence="2">The sequence shown here is derived from an EMBL/GenBank/DDBJ whole genome shotgun (WGS) entry which is preliminary data.</text>
</comment>
<dbReference type="AlphaFoldDB" id="A0A9N9CFV4"/>
<evidence type="ECO:0000256" key="1">
    <source>
        <dbReference type="SAM" id="Phobius"/>
    </source>
</evidence>
<protein>
    <submittedName>
        <fullName evidence="2">1038_t:CDS:1</fullName>
    </submittedName>
</protein>
<accession>A0A9N9CFV4</accession>
<keyword evidence="1" id="KW-1133">Transmembrane helix</keyword>